<comment type="caution">
    <text evidence="3">The sequence shown here is derived from an EMBL/GenBank/DDBJ whole genome shotgun (WGS) entry which is preliminary data.</text>
</comment>
<proteinExistence type="predicted"/>
<feature type="compositionally biased region" description="Basic and acidic residues" evidence="2">
    <location>
        <begin position="14"/>
        <end position="31"/>
    </location>
</feature>
<feature type="compositionally biased region" description="Polar residues" evidence="2">
    <location>
        <begin position="1"/>
        <end position="13"/>
    </location>
</feature>
<dbReference type="AlphaFoldDB" id="A0A1J4JEM8"/>
<protein>
    <submittedName>
        <fullName evidence="3">Uncharacterized protein</fullName>
    </submittedName>
</protein>
<sequence length="259" mass="28540">MATLNGTPAQPNDENTKLQKPETETDAKDKPTSSPKSSGLMKLGLGGLGGLGGRQVKGNKMSLSRGMSLQKRNGPEAHSGNQSDIQADQSPIKSPPRRLSGLSLGGLKGLKSVKSSPPPEFPSKITQLSPADNKELNPSDKNENDKISLDQNNNQNPNSNETNNLKNEKASSENSNIKDLDPNEKEILNDVDKIQQSIDRLLIERRDMQAQHRKWLDEQKKKIFKIRKETTMLTNPELLNSKNLLAYAQMSLNSPLQKV</sequence>
<evidence type="ECO:0000256" key="2">
    <source>
        <dbReference type="SAM" id="MobiDB-lite"/>
    </source>
</evidence>
<feature type="compositionally biased region" description="Polar residues" evidence="2">
    <location>
        <begin position="61"/>
        <end position="71"/>
    </location>
</feature>
<dbReference type="EMBL" id="MLAK01001215">
    <property type="protein sequence ID" value="OHS95893.1"/>
    <property type="molecule type" value="Genomic_DNA"/>
</dbReference>
<dbReference type="RefSeq" id="XP_068349030.1">
    <property type="nucleotide sequence ID" value="XM_068495375.1"/>
</dbReference>
<feature type="compositionally biased region" description="Gly residues" evidence="2">
    <location>
        <begin position="44"/>
        <end position="55"/>
    </location>
</feature>
<dbReference type="VEuPathDB" id="TrichDB:TRFO_10305"/>
<reference evidence="3" key="1">
    <citation type="submission" date="2016-10" db="EMBL/GenBank/DDBJ databases">
        <authorList>
            <person name="Benchimol M."/>
            <person name="Almeida L.G."/>
            <person name="Vasconcelos A.T."/>
            <person name="Perreira-Neves A."/>
            <person name="Rosa I.A."/>
            <person name="Tasca T."/>
            <person name="Bogo M.R."/>
            <person name="de Souza W."/>
        </authorList>
    </citation>
    <scope>NUCLEOTIDE SEQUENCE [LARGE SCALE GENOMIC DNA]</scope>
    <source>
        <strain evidence="3">K</strain>
    </source>
</reference>
<feature type="compositionally biased region" description="Low complexity" evidence="2">
    <location>
        <begin position="152"/>
        <end position="164"/>
    </location>
</feature>
<feature type="compositionally biased region" description="Basic and acidic residues" evidence="2">
    <location>
        <begin position="166"/>
        <end position="182"/>
    </location>
</feature>
<accession>A0A1J4JEM8</accession>
<feature type="compositionally biased region" description="Polar residues" evidence="2">
    <location>
        <begin position="79"/>
        <end position="92"/>
    </location>
</feature>
<evidence type="ECO:0000256" key="1">
    <source>
        <dbReference type="SAM" id="Coils"/>
    </source>
</evidence>
<feature type="region of interest" description="Disordered" evidence="2">
    <location>
        <begin position="1"/>
        <end position="182"/>
    </location>
</feature>
<evidence type="ECO:0000313" key="3">
    <source>
        <dbReference type="EMBL" id="OHS95893.1"/>
    </source>
</evidence>
<gene>
    <name evidence="3" type="ORF">TRFO_10305</name>
</gene>
<evidence type="ECO:0000313" key="4">
    <source>
        <dbReference type="Proteomes" id="UP000179807"/>
    </source>
</evidence>
<name>A0A1J4JEM8_9EUKA</name>
<keyword evidence="4" id="KW-1185">Reference proteome</keyword>
<feature type="coiled-coil region" evidence="1">
    <location>
        <begin position="191"/>
        <end position="218"/>
    </location>
</feature>
<dbReference type="Proteomes" id="UP000179807">
    <property type="component" value="Unassembled WGS sequence"/>
</dbReference>
<keyword evidence="1" id="KW-0175">Coiled coil</keyword>
<feature type="compositionally biased region" description="Basic and acidic residues" evidence="2">
    <location>
        <begin position="132"/>
        <end position="148"/>
    </location>
</feature>
<dbReference type="GeneID" id="94830079"/>
<organism evidence="3 4">
    <name type="scientific">Tritrichomonas foetus</name>
    <dbReference type="NCBI Taxonomy" id="1144522"/>
    <lineage>
        <taxon>Eukaryota</taxon>
        <taxon>Metamonada</taxon>
        <taxon>Parabasalia</taxon>
        <taxon>Tritrichomonadida</taxon>
        <taxon>Tritrichomonadidae</taxon>
        <taxon>Tritrichomonas</taxon>
    </lineage>
</organism>